<proteinExistence type="predicted"/>
<gene>
    <name evidence="1" type="ORF">CDAR_222371</name>
</gene>
<name>A0AAV4SW71_9ARAC</name>
<comment type="caution">
    <text evidence="1">The sequence shown here is derived from an EMBL/GenBank/DDBJ whole genome shotgun (WGS) entry which is preliminary data.</text>
</comment>
<dbReference type="Proteomes" id="UP001054837">
    <property type="component" value="Unassembled WGS sequence"/>
</dbReference>
<protein>
    <submittedName>
        <fullName evidence="1">Uncharacterized protein</fullName>
    </submittedName>
</protein>
<accession>A0AAV4SW71</accession>
<sequence>MHSGGKRSRDSNLCTHNLIPNKPINRCPGITSASLLIPITETSEMCRLLSWGREERHTDNGVIWLL</sequence>
<dbReference type="EMBL" id="BPLQ01008461">
    <property type="protein sequence ID" value="GIY37544.1"/>
    <property type="molecule type" value="Genomic_DNA"/>
</dbReference>
<keyword evidence="2" id="KW-1185">Reference proteome</keyword>
<evidence type="ECO:0000313" key="1">
    <source>
        <dbReference type="EMBL" id="GIY37544.1"/>
    </source>
</evidence>
<dbReference type="AlphaFoldDB" id="A0AAV4SW71"/>
<evidence type="ECO:0000313" key="2">
    <source>
        <dbReference type="Proteomes" id="UP001054837"/>
    </source>
</evidence>
<reference evidence="1 2" key="1">
    <citation type="submission" date="2021-06" db="EMBL/GenBank/DDBJ databases">
        <title>Caerostris darwini draft genome.</title>
        <authorList>
            <person name="Kono N."/>
            <person name="Arakawa K."/>
        </authorList>
    </citation>
    <scope>NUCLEOTIDE SEQUENCE [LARGE SCALE GENOMIC DNA]</scope>
</reference>
<organism evidence="1 2">
    <name type="scientific">Caerostris darwini</name>
    <dbReference type="NCBI Taxonomy" id="1538125"/>
    <lineage>
        <taxon>Eukaryota</taxon>
        <taxon>Metazoa</taxon>
        <taxon>Ecdysozoa</taxon>
        <taxon>Arthropoda</taxon>
        <taxon>Chelicerata</taxon>
        <taxon>Arachnida</taxon>
        <taxon>Araneae</taxon>
        <taxon>Araneomorphae</taxon>
        <taxon>Entelegynae</taxon>
        <taxon>Araneoidea</taxon>
        <taxon>Araneidae</taxon>
        <taxon>Caerostris</taxon>
    </lineage>
</organism>